<evidence type="ECO:0000256" key="2">
    <source>
        <dbReference type="ARBA" id="ARBA00022448"/>
    </source>
</evidence>
<evidence type="ECO:0000256" key="3">
    <source>
        <dbReference type="ARBA" id="ARBA00022617"/>
    </source>
</evidence>
<dbReference type="SUPFAM" id="SSF46458">
    <property type="entry name" value="Globin-like"/>
    <property type="match status" value="1"/>
</dbReference>
<feature type="binding site" description="distal binding residue" evidence="8">
    <location>
        <position position="83"/>
    </location>
    <ligand>
        <name>heme</name>
        <dbReference type="ChEBI" id="CHEBI:30413"/>
    </ligand>
    <ligandPart>
        <name>Fe</name>
        <dbReference type="ChEBI" id="CHEBI:18248"/>
    </ligandPart>
</feature>
<evidence type="ECO:0000256" key="4">
    <source>
        <dbReference type="ARBA" id="ARBA00022723"/>
    </source>
</evidence>
<proteinExistence type="inferred from homology"/>
<keyword evidence="3 6" id="KW-0349">Heme</keyword>
<evidence type="ECO:0000256" key="8">
    <source>
        <dbReference type="PIRSR" id="PIRSR601486-1"/>
    </source>
</evidence>
<dbReference type="AlphaFoldDB" id="A0AB39R2Y5"/>
<keyword evidence="5 6" id="KW-0408">Iron</keyword>
<protein>
    <recommendedName>
        <fullName evidence="6">Group 1 truncated hemoglobin</fullName>
    </recommendedName>
</protein>
<accession>A0AB39R2Y5</accession>
<dbReference type="InterPro" id="IPR016339">
    <property type="entry name" value="Hemoglobin_trunc_I"/>
</dbReference>
<reference evidence="9" key="1">
    <citation type="submission" date="2024-07" db="EMBL/GenBank/DDBJ databases">
        <authorList>
            <person name="Yu S.T."/>
        </authorList>
    </citation>
    <scope>NUCLEOTIDE SEQUENCE</scope>
    <source>
        <strain evidence="9">R39</strain>
    </source>
</reference>
<dbReference type="Pfam" id="PF01152">
    <property type="entry name" value="Bac_globin"/>
    <property type="match status" value="1"/>
</dbReference>
<dbReference type="GO" id="GO:0019825">
    <property type="term" value="F:oxygen binding"/>
    <property type="evidence" value="ECO:0007669"/>
    <property type="project" value="InterPro"/>
</dbReference>
<dbReference type="Gene3D" id="1.10.490.10">
    <property type="entry name" value="Globins"/>
    <property type="match status" value="1"/>
</dbReference>
<evidence type="ECO:0000256" key="7">
    <source>
        <dbReference type="PIRSR" id="PIRSR002030-1"/>
    </source>
</evidence>
<comment type="similarity">
    <text evidence="1 6">Belongs to the truncated hemoglobin family. Group I subfamily.</text>
</comment>
<gene>
    <name evidence="9" type="ORF">AB5J52_46860</name>
</gene>
<evidence type="ECO:0000256" key="1">
    <source>
        <dbReference type="ARBA" id="ARBA00009660"/>
    </source>
</evidence>
<dbReference type="EMBL" id="CP163441">
    <property type="protein sequence ID" value="XDQ49195.1"/>
    <property type="molecule type" value="Genomic_DNA"/>
</dbReference>
<keyword evidence="6" id="KW-0561">Oxygen transport</keyword>
<dbReference type="InterPro" id="IPR001486">
    <property type="entry name" value="Hemoglobin_trunc"/>
</dbReference>
<feature type="binding site" description="distal binding residue" evidence="8">
    <location>
        <position position="59"/>
    </location>
    <ligand>
        <name>heme</name>
        <dbReference type="ChEBI" id="CHEBI:30413"/>
    </ligand>
    <ligandPart>
        <name>Fe</name>
        <dbReference type="ChEBI" id="CHEBI:18248"/>
    </ligandPart>
</feature>
<evidence type="ECO:0000313" key="9">
    <source>
        <dbReference type="EMBL" id="XDQ49195.1"/>
    </source>
</evidence>
<keyword evidence="2 6" id="KW-0813">Transport</keyword>
<dbReference type="GO" id="GO:0005344">
    <property type="term" value="F:oxygen carrier activity"/>
    <property type="evidence" value="ECO:0007669"/>
    <property type="project" value="UniProtKB-UniRule"/>
</dbReference>
<dbReference type="GO" id="GO:0046872">
    <property type="term" value="F:metal ion binding"/>
    <property type="evidence" value="ECO:0007669"/>
    <property type="project" value="UniProtKB-UniRule"/>
</dbReference>
<evidence type="ECO:0000256" key="5">
    <source>
        <dbReference type="ARBA" id="ARBA00023004"/>
    </source>
</evidence>
<dbReference type="InterPro" id="IPR012292">
    <property type="entry name" value="Globin/Proto"/>
</dbReference>
<evidence type="ECO:0000256" key="6">
    <source>
        <dbReference type="PIRNR" id="PIRNR002030"/>
    </source>
</evidence>
<dbReference type="RefSeq" id="WP_369227849.1">
    <property type="nucleotide sequence ID" value="NZ_CP163441.1"/>
</dbReference>
<keyword evidence="4 6" id="KW-0479">Metal-binding</keyword>
<feature type="binding site" description="proximal binding residue" evidence="7">
    <location>
        <position position="83"/>
    </location>
    <ligand>
        <name>heme</name>
        <dbReference type="ChEBI" id="CHEBI:30413"/>
    </ligand>
    <ligandPart>
        <name>Fe</name>
        <dbReference type="ChEBI" id="CHEBI:18248"/>
    </ligandPart>
</feature>
<comment type="cofactor">
    <cofactor evidence="7">
        <name>heme</name>
        <dbReference type="ChEBI" id="CHEBI:30413"/>
    </cofactor>
    <text evidence="7">Binds 1 heme group per subunit.</text>
</comment>
<organism evidence="9">
    <name type="scientific">Streptomyces sp. R39</name>
    <dbReference type="NCBI Taxonomy" id="3238631"/>
    <lineage>
        <taxon>Bacteria</taxon>
        <taxon>Bacillati</taxon>
        <taxon>Actinomycetota</taxon>
        <taxon>Actinomycetes</taxon>
        <taxon>Kitasatosporales</taxon>
        <taxon>Streptomycetaceae</taxon>
        <taxon>Streptomyces</taxon>
    </lineage>
</organism>
<dbReference type="CDD" id="cd00454">
    <property type="entry name" value="TrHb1_N"/>
    <property type="match status" value="1"/>
</dbReference>
<sequence length="131" mass="14101">MTDITAGTPAPAATPTLFEQLGGEKPVGAVVDIFYDKVLSDPDLQPYFTGVDLDRLKQHQRRFIGQALGATRPYSGRSMRKAHEHLAVTEEAFGRVVTHLAGALTEAGVDEETIGTIAQTLLPLKEDIVTA</sequence>
<dbReference type="GO" id="GO:0020037">
    <property type="term" value="F:heme binding"/>
    <property type="evidence" value="ECO:0007669"/>
    <property type="project" value="InterPro"/>
</dbReference>
<name>A0AB39R2Y5_9ACTN</name>
<dbReference type="PIRSF" id="PIRSF002030">
    <property type="entry name" value="Globin_Protozoa/Cyanobacteria"/>
    <property type="match status" value="1"/>
</dbReference>
<dbReference type="InterPro" id="IPR009050">
    <property type="entry name" value="Globin-like_sf"/>
</dbReference>